<evidence type="ECO:0000256" key="8">
    <source>
        <dbReference type="ARBA" id="ARBA00023242"/>
    </source>
</evidence>
<keyword evidence="5" id="KW-0862">Zinc</keyword>
<dbReference type="InterPro" id="IPR050636">
    <property type="entry name" value="C2H2-ZF_domain-containing"/>
</dbReference>
<feature type="domain" description="C2H2-type" evidence="11">
    <location>
        <begin position="26"/>
        <end position="53"/>
    </location>
</feature>
<evidence type="ECO:0000256" key="7">
    <source>
        <dbReference type="ARBA" id="ARBA00023163"/>
    </source>
</evidence>
<dbReference type="PANTHER" id="PTHR47772:SF13">
    <property type="entry name" value="GASTRULA ZINC FINGER PROTEIN XLCGF49.1-LIKE-RELATED"/>
    <property type="match status" value="1"/>
</dbReference>
<dbReference type="RefSeq" id="XP_037836357.1">
    <property type="nucleotide sequence ID" value="XM_037980429.1"/>
</dbReference>
<proteinExistence type="predicted"/>
<evidence type="ECO:0000256" key="4">
    <source>
        <dbReference type="ARBA" id="ARBA00022771"/>
    </source>
</evidence>
<evidence type="ECO:0000313" key="13">
    <source>
        <dbReference type="Proteomes" id="UP000264800"/>
    </source>
</evidence>
<dbReference type="InterPro" id="IPR013087">
    <property type="entry name" value="Znf_C2H2_type"/>
</dbReference>
<reference evidence="12" key="2">
    <citation type="submission" date="2025-09" db="UniProtKB">
        <authorList>
            <consortium name="Ensembl"/>
        </authorList>
    </citation>
    <scope>IDENTIFICATION</scope>
</reference>
<dbReference type="GO" id="GO:0005634">
    <property type="term" value="C:nucleus"/>
    <property type="evidence" value="ECO:0007669"/>
    <property type="project" value="UniProtKB-SubCell"/>
</dbReference>
<comment type="subcellular location">
    <subcellularLocation>
        <location evidence="1">Nucleus</location>
    </subcellularLocation>
</comment>
<protein>
    <submittedName>
        <fullName evidence="12">Zinc finger protein 594-like</fullName>
    </submittedName>
</protein>
<dbReference type="OMA" id="WELNKHA"/>
<dbReference type="GO" id="GO:0008270">
    <property type="term" value="F:zinc ion binding"/>
    <property type="evidence" value="ECO:0007669"/>
    <property type="project" value="UniProtKB-KW"/>
</dbReference>
<dbReference type="SUPFAM" id="SSF57667">
    <property type="entry name" value="beta-beta-alpha zinc fingers"/>
    <property type="match status" value="2"/>
</dbReference>
<reference evidence="12" key="1">
    <citation type="submission" date="2025-08" db="UniProtKB">
        <authorList>
            <consortium name="Ensembl"/>
        </authorList>
    </citation>
    <scope>IDENTIFICATION</scope>
</reference>
<dbReference type="STRING" id="37003.ENSKMAP00000017637"/>
<dbReference type="RefSeq" id="XP_017295168.1">
    <property type="nucleotide sequence ID" value="XM_017439679.3"/>
</dbReference>
<feature type="region of interest" description="Disordered" evidence="10">
    <location>
        <begin position="124"/>
        <end position="191"/>
    </location>
</feature>
<dbReference type="PROSITE" id="PS50157">
    <property type="entry name" value="ZINC_FINGER_C2H2_2"/>
    <property type="match status" value="3"/>
</dbReference>
<evidence type="ECO:0000259" key="11">
    <source>
        <dbReference type="PROSITE" id="PS50157"/>
    </source>
</evidence>
<keyword evidence="8" id="KW-0539">Nucleus</keyword>
<dbReference type="GeneTree" id="ENSGT00940000164700"/>
<dbReference type="InterPro" id="IPR036236">
    <property type="entry name" value="Znf_C2H2_sf"/>
</dbReference>
<dbReference type="SMART" id="SM00355">
    <property type="entry name" value="ZnF_C2H2"/>
    <property type="match status" value="8"/>
</dbReference>
<feature type="compositionally biased region" description="Low complexity" evidence="10">
    <location>
        <begin position="175"/>
        <end position="191"/>
    </location>
</feature>
<evidence type="ECO:0000313" key="12">
    <source>
        <dbReference type="Ensembl" id="ENSKMAP00000017637.1"/>
    </source>
</evidence>
<evidence type="ECO:0000256" key="9">
    <source>
        <dbReference type="PROSITE-ProRule" id="PRU00042"/>
    </source>
</evidence>
<dbReference type="GeneID" id="108250011"/>
<keyword evidence="2" id="KW-0479">Metal-binding</keyword>
<dbReference type="OrthoDB" id="10069600at2759"/>
<dbReference type="KEGG" id="kmr:108250011"/>
<dbReference type="PANTHER" id="PTHR47772">
    <property type="entry name" value="ZINC FINGER PROTEIN 200"/>
    <property type="match status" value="1"/>
</dbReference>
<keyword evidence="6" id="KW-0805">Transcription regulation</keyword>
<dbReference type="Proteomes" id="UP000264800">
    <property type="component" value="Unplaced"/>
</dbReference>
<evidence type="ECO:0000256" key="5">
    <source>
        <dbReference type="ARBA" id="ARBA00022833"/>
    </source>
</evidence>
<dbReference type="RefSeq" id="XP_017295169.1">
    <property type="nucleotide sequence ID" value="XM_017439680.3"/>
</dbReference>
<sequence>MCEDSSSDGEWRDTTESQAYSVHAESTCWECGKTIRDLNSLMFHYRSHNIEATCHICKITFRRLTSLSTHLENAHLPPSCFQCRRFFHNVWDLNKHAKTHLKSSASFQNSLLYKSNSFAKQATEQQSAVLTHHNSHSLSTVQEVKMKQKNKTSENGVKTKAGKDDKNLGKKSCSKKTSSPSSSKHGKAASAFSSKVLKRSGVVEPTSSESSGKCSLCDRGPFRSLKQHWRYCTGKKMKYPCIICKKVLPSKADLRVHHMPLHLCHSCGQVFPSQAAYSRHQCRNAGKSTLVLFCSESMPKVCNICKSFFISEKTLSIHVTKVHTSVVSTKICVVTDPSLLTEKREGAGSTKVQSLSVPRQAVNGGGCLDRNQEASLPSVLRSDLSSLLAAPLSGMPPAPVSTSSLVHQIANQIFGPSPPGTSGLLPHNMDSEHDYSTGTILFENKSRQAALKKHVKSGWRSKAPHPCRHCGAILRQPSSIISHRYLHRGQRLHRCQCGRAFKHRLHLLRHCIRHAEASNYICATCGETFTGAKLLAQHVMGNPWKKSRSGRLLKSPEKNKCSMPFLCDCGQLFLRPSAYIWHQLKNWTKNE</sequence>
<dbReference type="PROSITE" id="PS00028">
    <property type="entry name" value="ZINC_FINGER_C2H2_1"/>
    <property type="match status" value="5"/>
</dbReference>
<evidence type="ECO:0000256" key="6">
    <source>
        <dbReference type="ARBA" id="ARBA00023015"/>
    </source>
</evidence>
<accession>A0A3Q3FZF5</accession>
<name>A0A3Q3FZF5_KRYMA</name>
<evidence type="ECO:0000256" key="3">
    <source>
        <dbReference type="ARBA" id="ARBA00022737"/>
    </source>
</evidence>
<evidence type="ECO:0000256" key="1">
    <source>
        <dbReference type="ARBA" id="ARBA00004123"/>
    </source>
</evidence>
<keyword evidence="7" id="KW-0804">Transcription</keyword>
<keyword evidence="13" id="KW-1185">Reference proteome</keyword>
<feature type="domain" description="C2H2-type" evidence="11">
    <location>
        <begin position="465"/>
        <end position="492"/>
    </location>
</feature>
<evidence type="ECO:0000256" key="10">
    <source>
        <dbReference type="SAM" id="MobiDB-lite"/>
    </source>
</evidence>
<organism evidence="12 13">
    <name type="scientific">Kryptolebias marmoratus</name>
    <name type="common">Mangrove killifish</name>
    <name type="synonym">Rivulus marmoratus</name>
    <dbReference type="NCBI Taxonomy" id="37003"/>
    <lineage>
        <taxon>Eukaryota</taxon>
        <taxon>Metazoa</taxon>
        <taxon>Chordata</taxon>
        <taxon>Craniata</taxon>
        <taxon>Vertebrata</taxon>
        <taxon>Euteleostomi</taxon>
        <taxon>Actinopterygii</taxon>
        <taxon>Neopterygii</taxon>
        <taxon>Teleostei</taxon>
        <taxon>Neoteleostei</taxon>
        <taxon>Acanthomorphata</taxon>
        <taxon>Ovalentaria</taxon>
        <taxon>Atherinomorphae</taxon>
        <taxon>Cyprinodontiformes</taxon>
        <taxon>Rivulidae</taxon>
        <taxon>Kryptolebias</taxon>
    </lineage>
</organism>
<dbReference type="Gene3D" id="3.30.160.60">
    <property type="entry name" value="Classic Zinc Finger"/>
    <property type="match status" value="4"/>
</dbReference>
<keyword evidence="4 9" id="KW-0863">Zinc-finger</keyword>
<dbReference type="AlphaFoldDB" id="A0A3Q3FZF5"/>
<dbReference type="Ensembl" id="ENSKMAT00000017882.1">
    <property type="protein sequence ID" value="ENSKMAP00000017637.1"/>
    <property type="gene ID" value="ENSKMAG00000013159.1"/>
</dbReference>
<evidence type="ECO:0000256" key="2">
    <source>
        <dbReference type="ARBA" id="ARBA00022723"/>
    </source>
</evidence>
<feature type="domain" description="C2H2-type" evidence="11">
    <location>
        <begin position="520"/>
        <end position="547"/>
    </location>
</feature>
<keyword evidence="3" id="KW-0677">Repeat</keyword>